<dbReference type="GO" id="GO:0005886">
    <property type="term" value="C:plasma membrane"/>
    <property type="evidence" value="ECO:0007669"/>
    <property type="project" value="UniProtKB-SubCell"/>
</dbReference>
<feature type="transmembrane region" description="Helical" evidence="6">
    <location>
        <begin position="57"/>
        <end position="80"/>
    </location>
</feature>
<feature type="transmembrane region" description="Helical" evidence="6">
    <location>
        <begin position="92"/>
        <end position="115"/>
    </location>
</feature>
<dbReference type="InterPro" id="IPR002293">
    <property type="entry name" value="AA/rel_permease1"/>
</dbReference>
<dbReference type="Pfam" id="PF13520">
    <property type="entry name" value="AA_permease_2"/>
    <property type="match status" value="1"/>
</dbReference>
<organism evidence="7">
    <name type="scientific">marine sediment metagenome</name>
    <dbReference type="NCBI Taxonomy" id="412755"/>
    <lineage>
        <taxon>unclassified sequences</taxon>
        <taxon>metagenomes</taxon>
        <taxon>ecological metagenomes</taxon>
    </lineage>
</organism>
<feature type="transmembrane region" description="Helical" evidence="6">
    <location>
        <begin position="165"/>
        <end position="185"/>
    </location>
</feature>
<keyword evidence="5 6" id="KW-0472">Membrane</keyword>
<evidence type="ECO:0000256" key="5">
    <source>
        <dbReference type="ARBA" id="ARBA00023136"/>
    </source>
</evidence>
<evidence type="ECO:0000313" key="7">
    <source>
        <dbReference type="EMBL" id="GAG52650.1"/>
    </source>
</evidence>
<comment type="subcellular location">
    <subcellularLocation>
        <location evidence="1">Cell membrane</location>
        <topology evidence="1">Multi-pass membrane protein</topology>
    </subcellularLocation>
</comment>
<evidence type="ECO:0000256" key="2">
    <source>
        <dbReference type="ARBA" id="ARBA00022475"/>
    </source>
</evidence>
<evidence type="ECO:0000256" key="3">
    <source>
        <dbReference type="ARBA" id="ARBA00022692"/>
    </source>
</evidence>
<feature type="transmembrane region" description="Helical" evidence="6">
    <location>
        <begin position="135"/>
        <end position="153"/>
    </location>
</feature>
<dbReference type="AlphaFoldDB" id="X0Y9Y9"/>
<gene>
    <name evidence="7" type="ORF">S01H1_81231</name>
</gene>
<proteinExistence type="predicted"/>
<feature type="transmembrane region" description="Helical" evidence="6">
    <location>
        <begin position="20"/>
        <end position="45"/>
    </location>
</feature>
<keyword evidence="4 6" id="KW-1133">Transmembrane helix</keyword>
<evidence type="ECO:0000256" key="4">
    <source>
        <dbReference type="ARBA" id="ARBA00022989"/>
    </source>
</evidence>
<reference evidence="7" key="1">
    <citation type="journal article" date="2014" name="Front. Microbiol.">
        <title>High frequency of phylogenetically diverse reductive dehalogenase-homologous genes in deep subseafloor sedimentary metagenomes.</title>
        <authorList>
            <person name="Kawai M."/>
            <person name="Futagami T."/>
            <person name="Toyoda A."/>
            <person name="Takaki Y."/>
            <person name="Nishi S."/>
            <person name="Hori S."/>
            <person name="Arai W."/>
            <person name="Tsubouchi T."/>
            <person name="Morono Y."/>
            <person name="Uchiyama I."/>
            <person name="Ito T."/>
            <person name="Fujiyama A."/>
            <person name="Inagaki F."/>
            <person name="Takami H."/>
        </authorList>
    </citation>
    <scope>NUCLEOTIDE SEQUENCE</scope>
    <source>
        <strain evidence="7">Expedition CK06-06</strain>
    </source>
</reference>
<dbReference type="Gene3D" id="1.20.1740.10">
    <property type="entry name" value="Amino acid/polyamine transporter I"/>
    <property type="match status" value="1"/>
</dbReference>
<evidence type="ECO:0008006" key="8">
    <source>
        <dbReference type="Google" id="ProtNLM"/>
    </source>
</evidence>
<dbReference type="PANTHER" id="PTHR42770:SF11">
    <property type="entry name" value="INNER MEMBRANE TRANSPORT PROTEIN YBAT"/>
    <property type="match status" value="1"/>
</dbReference>
<evidence type="ECO:0000256" key="1">
    <source>
        <dbReference type="ARBA" id="ARBA00004651"/>
    </source>
</evidence>
<sequence length="211" mass="22001">MTERIPLPGEEGEVKLTRSLGLLTATMLGIGAMIGAGIFILSGLAAGTAGPAATVTYVIVGFMTLFTALSYCELAAAIPVAGGGYTFVHEAIGGFTAFITGWSMVFGLVVSAALYAIGFAEHFAPLVELALPYTLNRAIAAGTLIILLALLNIKGTKEAGQTQTLFTLAKVAILAVFVILCFRYVEWERFDNFAPFGITGILAATRANSGL</sequence>
<keyword evidence="2" id="KW-1003">Cell membrane</keyword>
<dbReference type="PANTHER" id="PTHR42770">
    <property type="entry name" value="AMINO ACID TRANSPORTER-RELATED"/>
    <property type="match status" value="1"/>
</dbReference>
<dbReference type="EMBL" id="BARS01054943">
    <property type="protein sequence ID" value="GAG52650.1"/>
    <property type="molecule type" value="Genomic_DNA"/>
</dbReference>
<protein>
    <recommendedName>
        <fullName evidence="8">Amino acid permease/ SLC12A domain-containing protein</fullName>
    </recommendedName>
</protein>
<comment type="caution">
    <text evidence="7">The sequence shown here is derived from an EMBL/GenBank/DDBJ whole genome shotgun (WGS) entry which is preliminary data.</text>
</comment>
<feature type="non-terminal residue" evidence="7">
    <location>
        <position position="211"/>
    </location>
</feature>
<accession>X0Y9Y9</accession>
<dbReference type="GO" id="GO:0022857">
    <property type="term" value="F:transmembrane transporter activity"/>
    <property type="evidence" value="ECO:0007669"/>
    <property type="project" value="InterPro"/>
</dbReference>
<evidence type="ECO:0000256" key="6">
    <source>
        <dbReference type="SAM" id="Phobius"/>
    </source>
</evidence>
<dbReference type="InterPro" id="IPR050367">
    <property type="entry name" value="APC_superfamily"/>
</dbReference>
<name>X0Y9Y9_9ZZZZ</name>
<keyword evidence="3 6" id="KW-0812">Transmembrane</keyword>